<feature type="region of interest" description="Disordered" evidence="1">
    <location>
        <begin position="219"/>
        <end position="270"/>
    </location>
</feature>
<protein>
    <submittedName>
        <fullName evidence="2">Uncharacterized protein</fullName>
    </submittedName>
</protein>
<evidence type="ECO:0000313" key="2">
    <source>
        <dbReference type="EMBL" id="KAF9482848.1"/>
    </source>
</evidence>
<feature type="compositionally biased region" description="Basic residues" evidence="1">
    <location>
        <begin position="247"/>
        <end position="256"/>
    </location>
</feature>
<comment type="caution">
    <text evidence="2">The sequence shown here is derived from an EMBL/GenBank/DDBJ whole genome shotgun (WGS) entry which is preliminary data.</text>
</comment>
<name>A0A9P5Z924_9AGAR</name>
<dbReference type="OrthoDB" id="3226552at2759"/>
<reference evidence="2" key="1">
    <citation type="submission" date="2020-11" db="EMBL/GenBank/DDBJ databases">
        <authorList>
            <consortium name="DOE Joint Genome Institute"/>
            <person name="Ahrendt S."/>
            <person name="Riley R."/>
            <person name="Andreopoulos W."/>
            <person name="Labutti K."/>
            <person name="Pangilinan J."/>
            <person name="Ruiz-Duenas F.J."/>
            <person name="Barrasa J.M."/>
            <person name="Sanchez-Garcia M."/>
            <person name="Camarero S."/>
            <person name="Miyauchi S."/>
            <person name="Serrano A."/>
            <person name="Linde D."/>
            <person name="Babiker R."/>
            <person name="Drula E."/>
            <person name="Ayuso-Fernandez I."/>
            <person name="Pacheco R."/>
            <person name="Padilla G."/>
            <person name="Ferreira P."/>
            <person name="Barriuso J."/>
            <person name="Kellner H."/>
            <person name="Castanera R."/>
            <person name="Alfaro M."/>
            <person name="Ramirez L."/>
            <person name="Pisabarro A.G."/>
            <person name="Kuo A."/>
            <person name="Tritt A."/>
            <person name="Lipzen A."/>
            <person name="He G."/>
            <person name="Yan M."/>
            <person name="Ng V."/>
            <person name="Cullen D."/>
            <person name="Martin F."/>
            <person name="Rosso M.-N."/>
            <person name="Henrissat B."/>
            <person name="Hibbett D."/>
            <person name="Martinez A.T."/>
            <person name="Grigoriev I.V."/>
        </authorList>
    </citation>
    <scope>NUCLEOTIDE SEQUENCE</scope>
    <source>
        <strain evidence="2">CIRM-BRFM 674</strain>
    </source>
</reference>
<dbReference type="AlphaFoldDB" id="A0A9P5Z924"/>
<feature type="compositionally biased region" description="Polar residues" evidence="1">
    <location>
        <begin position="219"/>
        <end position="232"/>
    </location>
</feature>
<accession>A0A9P5Z924</accession>
<gene>
    <name evidence="2" type="ORF">BDN70DRAFT_874434</name>
</gene>
<evidence type="ECO:0000256" key="1">
    <source>
        <dbReference type="SAM" id="MobiDB-lite"/>
    </source>
</evidence>
<evidence type="ECO:0000313" key="3">
    <source>
        <dbReference type="Proteomes" id="UP000807469"/>
    </source>
</evidence>
<dbReference type="EMBL" id="MU155160">
    <property type="protein sequence ID" value="KAF9482848.1"/>
    <property type="molecule type" value="Genomic_DNA"/>
</dbReference>
<dbReference type="Proteomes" id="UP000807469">
    <property type="component" value="Unassembled WGS sequence"/>
</dbReference>
<organism evidence="2 3">
    <name type="scientific">Pholiota conissans</name>
    <dbReference type="NCBI Taxonomy" id="109636"/>
    <lineage>
        <taxon>Eukaryota</taxon>
        <taxon>Fungi</taxon>
        <taxon>Dikarya</taxon>
        <taxon>Basidiomycota</taxon>
        <taxon>Agaricomycotina</taxon>
        <taxon>Agaricomycetes</taxon>
        <taxon>Agaricomycetidae</taxon>
        <taxon>Agaricales</taxon>
        <taxon>Agaricineae</taxon>
        <taxon>Strophariaceae</taxon>
        <taxon>Pholiota</taxon>
    </lineage>
</organism>
<sequence>MVVSDTPRRSEEWLPQDVVEMDLGTSSSEDSYNFYISESDITSFEDETLEDDIVVDTETIKSMLAFVAVWDPADDILFLSHPNSNRASLLTPKTALYPSEPFSEQQSLNVPSVAPSSRSSMCYHNLRKDHESLFSTMNLEQRSIRGMTQTSSTLGGLDVYLKGATLAVTHRHQPVYSVLDFSSDFEFDASSVGVCEGRPECSYALRRSFLQLTTSRESPADNWSTIESPTTEELQRMGNPFDSVKPRPGRRLKKRRPSEVNRHPSPVKEPAVVPEQISPCHNHCTSFLTRTRLLKGLLRRLGREDSDWIWVEAP</sequence>
<proteinExistence type="predicted"/>
<keyword evidence="3" id="KW-1185">Reference proteome</keyword>